<keyword evidence="5" id="KW-0547">Nucleotide-binding</keyword>
<feature type="transmembrane region" description="Helical" evidence="9">
    <location>
        <begin position="297"/>
        <end position="316"/>
    </location>
</feature>
<dbReference type="SUPFAM" id="SSF52540">
    <property type="entry name" value="P-loop containing nucleoside triphosphate hydrolases"/>
    <property type="match status" value="1"/>
</dbReference>
<feature type="transmembrane region" description="Helical" evidence="9">
    <location>
        <begin position="179"/>
        <end position="199"/>
    </location>
</feature>
<dbReference type="AlphaFoldDB" id="A0A938BKU5"/>
<dbReference type="Gene3D" id="3.40.50.300">
    <property type="entry name" value="P-loop containing nucleotide triphosphate hydrolases"/>
    <property type="match status" value="1"/>
</dbReference>
<evidence type="ECO:0000313" key="13">
    <source>
        <dbReference type="Proteomes" id="UP000748308"/>
    </source>
</evidence>
<reference evidence="12" key="1">
    <citation type="submission" date="2019-03" db="EMBL/GenBank/DDBJ databases">
        <title>Lake Tanganyika Metagenome-Assembled Genomes (MAGs).</title>
        <authorList>
            <person name="Tran P."/>
        </authorList>
    </citation>
    <scope>NUCLEOTIDE SEQUENCE</scope>
    <source>
        <strain evidence="12">M_DeepCast_400m_m2_100</strain>
    </source>
</reference>
<feature type="domain" description="ABC transporter" evidence="10">
    <location>
        <begin position="360"/>
        <end position="595"/>
    </location>
</feature>
<dbReference type="InterPro" id="IPR003439">
    <property type="entry name" value="ABC_transporter-like_ATP-bd"/>
</dbReference>
<protein>
    <submittedName>
        <fullName evidence="12">ABC transporter ATP-binding protein</fullName>
    </submittedName>
</protein>
<dbReference type="PANTHER" id="PTHR24221:SF423">
    <property type="entry name" value="ABC TRANSPORTER"/>
    <property type="match status" value="1"/>
</dbReference>
<keyword evidence="3" id="KW-1003">Cell membrane</keyword>
<organism evidence="12 13">
    <name type="scientific">Eiseniibacteriota bacterium</name>
    <dbReference type="NCBI Taxonomy" id="2212470"/>
    <lineage>
        <taxon>Bacteria</taxon>
        <taxon>Candidatus Eiseniibacteriota</taxon>
    </lineage>
</organism>
<keyword evidence="4 9" id="KW-0812">Transmembrane</keyword>
<dbReference type="Pfam" id="PF00664">
    <property type="entry name" value="ABC_membrane"/>
    <property type="match status" value="1"/>
</dbReference>
<accession>A0A938BKU5</accession>
<evidence type="ECO:0000256" key="6">
    <source>
        <dbReference type="ARBA" id="ARBA00022840"/>
    </source>
</evidence>
<keyword evidence="8 9" id="KW-0472">Membrane</keyword>
<keyword evidence="2" id="KW-0813">Transport</keyword>
<evidence type="ECO:0000313" key="12">
    <source>
        <dbReference type="EMBL" id="MBM3316379.1"/>
    </source>
</evidence>
<dbReference type="InterPro" id="IPR036640">
    <property type="entry name" value="ABC1_TM_sf"/>
</dbReference>
<dbReference type="InterPro" id="IPR003593">
    <property type="entry name" value="AAA+_ATPase"/>
</dbReference>
<gene>
    <name evidence="12" type="ORF">FJY75_00865</name>
</gene>
<feature type="domain" description="ABC transmembrane type-1" evidence="11">
    <location>
        <begin position="36"/>
        <end position="320"/>
    </location>
</feature>
<dbReference type="PROSITE" id="PS50929">
    <property type="entry name" value="ABC_TM1F"/>
    <property type="match status" value="1"/>
</dbReference>
<dbReference type="GO" id="GO:0005886">
    <property type="term" value="C:plasma membrane"/>
    <property type="evidence" value="ECO:0007669"/>
    <property type="project" value="UniProtKB-SubCell"/>
</dbReference>
<name>A0A938BKU5_UNCEI</name>
<dbReference type="GO" id="GO:0140359">
    <property type="term" value="F:ABC-type transporter activity"/>
    <property type="evidence" value="ECO:0007669"/>
    <property type="project" value="InterPro"/>
</dbReference>
<comment type="subcellular location">
    <subcellularLocation>
        <location evidence="1">Cell membrane</location>
        <topology evidence="1">Multi-pass membrane protein</topology>
    </subcellularLocation>
</comment>
<dbReference type="PROSITE" id="PS00211">
    <property type="entry name" value="ABC_TRANSPORTER_1"/>
    <property type="match status" value="1"/>
</dbReference>
<dbReference type="GO" id="GO:0005524">
    <property type="term" value="F:ATP binding"/>
    <property type="evidence" value="ECO:0007669"/>
    <property type="project" value="UniProtKB-KW"/>
</dbReference>
<evidence type="ECO:0000259" key="11">
    <source>
        <dbReference type="PROSITE" id="PS50929"/>
    </source>
</evidence>
<sequence length="603" mass="66442">MYAKLRWILRYYRGYPHVVALLLVLTPLQLAIGVHIPRLVGFTVDYVKTGALPEHWLGRGLVGAGAGWGLSPAASLGLGFIALGLAAVALYACFQSWRAWMNVRLEWLFRQVSFDQVTAKGPDFFNRFRTGDLVTRMTDDVAEKLSWFACSGIWRLYEALLAVAFVLIMMVSIDPALTVWTAGPLPLLILIFFRSSSALDRRYDALQKRISRVNDVAEACFSGVRVLKAYVREPAQQRRFEGAARERQAAEIASVRAAAIVDSLYNYIWQFGVVIVLFAGGYKVLRAGLSIGDMATFIYYVVWLVFPMFDIGQFLVKSRQSAVSIDRLVELEAVPPMVRDEGIGGAVAGAGDAEGRGAALRFEQVGFAFPGSPRRILEDISFEVAPGEIAAVVGRVGAGKSWLVHLVPRLVDPTEGRITLDGRDLRAYRLEALRGMIGFVPQEPALFSDTVRQNILFGRPGISDERLAWALEVAQLREEVEGFPQGLDTPIGTRGMSISGGQKQRLSLARALVGRPRILILDDCTSALDSRTEAALWERLHEVLPGMTALLVTHRPDTLQRADRIFVLAGGRLVESGSHATLIGRPGEYARVYRRLELAGSLA</sequence>
<feature type="transmembrane region" description="Helical" evidence="9">
    <location>
        <begin position="264"/>
        <end position="285"/>
    </location>
</feature>
<dbReference type="SMART" id="SM00382">
    <property type="entry name" value="AAA"/>
    <property type="match status" value="1"/>
</dbReference>
<evidence type="ECO:0000256" key="9">
    <source>
        <dbReference type="SAM" id="Phobius"/>
    </source>
</evidence>
<keyword evidence="7 9" id="KW-1133">Transmembrane helix</keyword>
<dbReference type="EMBL" id="VGIY01000009">
    <property type="protein sequence ID" value="MBM3316379.1"/>
    <property type="molecule type" value="Genomic_DNA"/>
</dbReference>
<evidence type="ECO:0000256" key="2">
    <source>
        <dbReference type="ARBA" id="ARBA00022448"/>
    </source>
</evidence>
<dbReference type="PANTHER" id="PTHR24221">
    <property type="entry name" value="ATP-BINDING CASSETTE SUB-FAMILY B"/>
    <property type="match status" value="1"/>
</dbReference>
<dbReference type="FunFam" id="3.40.50.300:FF:000221">
    <property type="entry name" value="Multidrug ABC transporter ATP-binding protein"/>
    <property type="match status" value="1"/>
</dbReference>
<feature type="transmembrane region" description="Helical" evidence="9">
    <location>
        <begin position="154"/>
        <end position="173"/>
    </location>
</feature>
<evidence type="ECO:0000256" key="4">
    <source>
        <dbReference type="ARBA" id="ARBA00022692"/>
    </source>
</evidence>
<evidence type="ECO:0000256" key="3">
    <source>
        <dbReference type="ARBA" id="ARBA00022475"/>
    </source>
</evidence>
<comment type="caution">
    <text evidence="12">The sequence shown here is derived from an EMBL/GenBank/DDBJ whole genome shotgun (WGS) entry which is preliminary data.</text>
</comment>
<dbReference type="Gene3D" id="1.20.1560.10">
    <property type="entry name" value="ABC transporter type 1, transmembrane domain"/>
    <property type="match status" value="1"/>
</dbReference>
<evidence type="ECO:0000256" key="5">
    <source>
        <dbReference type="ARBA" id="ARBA00022741"/>
    </source>
</evidence>
<evidence type="ECO:0000256" key="1">
    <source>
        <dbReference type="ARBA" id="ARBA00004651"/>
    </source>
</evidence>
<dbReference type="InterPro" id="IPR011527">
    <property type="entry name" value="ABC1_TM_dom"/>
</dbReference>
<keyword evidence="6 12" id="KW-0067">ATP-binding</keyword>
<dbReference type="InterPro" id="IPR017871">
    <property type="entry name" value="ABC_transporter-like_CS"/>
</dbReference>
<evidence type="ECO:0000256" key="8">
    <source>
        <dbReference type="ARBA" id="ARBA00023136"/>
    </source>
</evidence>
<dbReference type="Pfam" id="PF00005">
    <property type="entry name" value="ABC_tran"/>
    <property type="match status" value="1"/>
</dbReference>
<dbReference type="SUPFAM" id="SSF90123">
    <property type="entry name" value="ABC transporter transmembrane region"/>
    <property type="match status" value="1"/>
</dbReference>
<dbReference type="PROSITE" id="PS50893">
    <property type="entry name" value="ABC_TRANSPORTER_2"/>
    <property type="match status" value="1"/>
</dbReference>
<dbReference type="Proteomes" id="UP000748308">
    <property type="component" value="Unassembled WGS sequence"/>
</dbReference>
<feature type="transmembrane region" description="Helical" evidence="9">
    <location>
        <begin position="73"/>
        <end position="94"/>
    </location>
</feature>
<evidence type="ECO:0000259" key="10">
    <source>
        <dbReference type="PROSITE" id="PS50893"/>
    </source>
</evidence>
<proteinExistence type="predicted"/>
<dbReference type="InterPro" id="IPR027417">
    <property type="entry name" value="P-loop_NTPase"/>
</dbReference>
<evidence type="ECO:0000256" key="7">
    <source>
        <dbReference type="ARBA" id="ARBA00022989"/>
    </source>
</evidence>
<dbReference type="InterPro" id="IPR039421">
    <property type="entry name" value="Type_1_exporter"/>
</dbReference>
<dbReference type="GO" id="GO:0016887">
    <property type="term" value="F:ATP hydrolysis activity"/>
    <property type="evidence" value="ECO:0007669"/>
    <property type="project" value="InterPro"/>
</dbReference>